<proteinExistence type="predicted"/>
<evidence type="ECO:0000256" key="1">
    <source>
        <dbReference type="SAM" id="MobiDB-lite"/>
    </source>
</evidence>
<protein>
    <submittedName>
        <fullName evidence="2">Uncharacterized protein</fullName>
    </submittedName>
</protein>
<dbReference type="EMBL" id="JAHUTJ010066779">
    <property type="protein sequence ID" value="MED6290657.1"/>
    <property type="molecule type" value="Genomic_DNA"/>
</dbReference>
<keyword evidence="3" id="KW-1185">Reference proteome</keyword>
<gene>
    <name evidence="2" type="ORF">CHARACLAT_015443</name>
</gene>
<evidence type="ECO:0000313" key="2">
    <source>
        <dbReference type="EMBL" id="MED6290657.1"/>
    </source>
</evidence>
<comment type="caution">
    <text evidence="2">The sequence shown here is derived from an EMBL/GenBank/DDBJ whole genome shotgun (WGS) entry which is preliminary data.</text>
</comment>
<organism evidence="2 3">
    <name type="scientific">Characodon lateralis</name>
    <dbReference type="NCBI Taxonomy" id="208331"/>
    <lineage>
        <taxon>Eukaryota</taxon>
        <taxon>Metazoa</taxon>
        <taxon>Chordata</taxon>
        <taxon>Craniata</taxon>
        <taxon>Vertebrata</taxon>
        <taxon>Euteleostomi</taxon>
        <taxon>Actinopterygii</taxon>
        <taxon>Neopterygii</taxon>
        <taxon>Teleostei</taxon>
        <taxon>Neoteleostei</taxon>
        <taxon>Acanthomorphata</taxon>
        <taxon>Ovalentaria</taxon>
        <taxon>Atherinomorphae</taxon>
        <taxon>Cyprinodontiformes</taxon>
        <taxon>Goodeidae</taxon>
        <taxon>Characodon</taxon>
    </lineage>
</organism>
<accession>A0ABU7ETY1</accession>
<dbReference type="Proteomes" id="UP001352852">
    <property type="component" value="Unassembled WGS sequence"/>
</dbReference>
<name>A0ABU7ETY1_9TELE</name>
<evidence type="ECO:0000313" key="3">
    <source>
        <dbReference type="Proteomes" id="UP001352852"/>
    </source>
</evidence>
<reference evidence="2 3" key="1">
    <citation type="submission" date="2021-06" db="EMBL/GenBank/DDBJ databases">
        <authorList>
            <person name="Palmer J.M."/>
        </authorList>
    </citation>
    <scope>NUCLEOTIDE SEQUENCE [LARGE SCALE GENOMIC DNA]</scope>
    <source>
        <strain evidence="2 3">CL_MEX2019</strain>
        <tissue evidence="2">Muscle</tissue>
    </source>
</reference>
<feature type="region of interest" description="Disordered" evidence="1">
    <location>
        <begin position="91"/>
        <end position="131"/>
    </location>
</feature>
<sequence length="131" mass="14741">MRLGRDQSLPTLAEAEFFPRFYDSVSLFRCSPLRLGKAMGGWTGRWMILRGLMKGSPRNLGLELEAEGGSRQRRRGFSFLNPLNMTRVETGDRKISTVASGKTRSVGRGEKTRCSLRSKTAEQQRSSCLPR</sequence>
<feature type="compositionally biased region" description="Polar residues" evidence="1">
    <location>
        <begin position="115"/>
        <end position="131"/>
    </location>
</feature>